<evidence type="ECO:0000256" key="1">
    <source>
        <dbReference type="SAM" id="MobiDB-lite"/>
    </source>
</evidence>
<accession>A0A1X0NYI4</accession>
<name>A0A1X0NYI4_9TRYP</name>
<feature type="signal peptide" evidence="2">
    <location>
        <begin position="1"/>
        <end position="38"/>
    </location>
</feature>
<dbReference type="AlphaFoldDB" id="A0A1X0NYI4"/>
<keyword evidence="4" id="KW-1185">Reference proteome</keyword>
<dbReference type="RefSeq" id="XP_028883832.1">
    <property type="nucleotide sequence ID" value="XM_029025009.1"/>
</dbReference>
<dbReference type="Proteomes" id="UP000192257">
    <property type="component" value="Unassembled WGS sequence"/>
</dbReference>
<feature type="compositionally biased region" description="Pro residues" evidence="1">
    <location>
        <begin position="99"/>
        <end position="109"/>
    </location>
</feature>
<proteinExistence type="predicted"/>
<feature type="compositionally biased region" description="Low complexity" evidence="1">
    <location>
        <begin position="46"/>
        <end position="75"/>
    </location>
</feature>
<feature type="compositionally biased region" description="Low complexity" evidence="1">
    <location>
        <begin position="183"/>
        <end position="208"/>
    </location>
</feature>
<feature type="compositionally biased region" description="Polar residues" evidence="1">
    <location>
        <begin position="167"/>
        <end position="182"/>
    </location>
</feature>
<protein>
    <recommendedName>
        <fullName evidence="5">Mucin-associated surface protein (MASP)</fullName>
    </recommendedName>
</protein>
<dbReference type="VEuPathDB" id="TriTrypDB:TM35_000113000"/>
<comment type="caution">
    <text evidence="3">The sequence shown here is derived from an EMBL/GenBank/DDBJ whole genome shotgun (WGS) entry which is preliminary data.</text>
</comment>
<feature type="compositionally biased region" description="Polar residues" evidence="1">
    <location>
        <begin position="237"/>
        <end position="253"/>
    </location>
</feature>
<feature type="compositionally biased region" description="Low complexity" evidence="1">
    <location>
        <begin position="224"/>
        <end position="236"/>
    </location>
</feature>
<feature type="region of interest" description="Disordered" evidence="1">
    <location>
        <begin position="46"/>
        <end position="120"/>
    </location>
</feature>
<dbReference type="GeneID" id="39984789"/>
<feature type="region of interest" description="Disordered" evidence="1">
    <location>
        <begin position="138"/>
        <end position="262"/>
    </location>
</feature>
<evidence type="ECO:0000256" key="2">
    <source>
        <dbReference type="SAM" id="SignalP"/>
    </source>
</evidence>
<reference evidence="3 4" key="1">
    <citation type="submission" date="2017-03" db="EMBL/GenBank/DDBJ databases">
        <title>An alternative strategy for trypanosome survival in the mammalian bloodstream revealed through genome and transcriptome analysis of the ubiquitous bovine parasite Trypanosoma (Megatrypanum) theileri.</title>
        <authorList>
            <person name="Kelly S."/>
            <person name="Ivens A."/>
            <person name="Mott A."/>
            <person name="O'Neill E."/>
            <person name="Emms D."/>
            <person name="Macleod O."/>
            <person name="Voorheis P."/>
            <person name="Matthews J."/>
            <person name="Matthews K."/>
            <person name="Carrington M."/>
        </authorList>
    </citation>
    <scope>NUCLEOTIDE SEQUENCE [LARGE SCALE GENOMIC DNA]</scope>
    <source>
        <strain evidence="3">Edinburgh</strain>
    </source>
</reference>
<evidence type="ECO:0000313" key="3">
    <source>
        <dbReference type="EMBL" id="ORC89766.1"/>
    </source>
</evidence>
<keyword evidence="2" id="KW-0732">Signal</keyword>
<gene>
    <name evidence="3" type="ORF">TM35_000113000</name>
</gene>
<sequence>MLCFPVNIPKTTKGYLSMMLRRVFCLLTLLLSVACVSAVVEGTTAQLSQTSQTTIPGAPAAPSLGQSSQSLQPPGTGALPLHPQSPGTVSAPPSGVPFQPLPPQLPLPLPGSGGDDACANGGSFEELLKCLHKHEGTNPSAAGNGTAAPPVSHPLKPGNGVVGTGDGTSQDPEQSEPSNATAENTSNRESSGTESSSSTSAETPATPSQNNGESKEPETENARNESTSSEGNSSSSQGDLRNADTNTNTTNSIPPVPAGNKIPNLMVDADSSSMSSVWMRVPLLIVVALACILVC</sequence>
<feature type="chain" id="PRO_5013027030" description="Mucin-associated surface protein (MASP)" evidence="2">
    <location>
        <begin position="39"/>
        <end position="295"/>
    </location>
</feature>
<evidence type="ECO:0008006" key="5">
    <source>
        <dbReference type="Google" id="ProtNLM"/>
    </source>
</evidence>
<dbReference type="EMBL" id="NBCO01000011">
    <property type="protein sequence ID" value="ORC89766.1"/>
    <property type="molecule type" value="Genomic_DNA"/>
</dbReference>
<organism evidence="3 4">
    <name type="scientific">Trypanosoma theileri</name>
    <dbReference type="NCBI Taxonomy" id="67003"/>
    <lineage>
        <taxon>Eukaryota</taxon>
        <taxon>Discoba</taxon>
        <taxon>Euglenozoa</taxon>
        <taxon>Kinetoplastea</taxon>
        <taxon>Metakinetoplastina</taxon>
        <taxon>Trypanosomatida</taxon>
        <taxon>Trypanosomatidae</taxon>
        <taxon>Trypanosoma</taxon>
    </lineage>
</organism>
<evidence type="ECO:0000313" key="4">
    <source>
        <dbReference type="Proteomes" id="UP000192257"/>
    </source>
</evidence>
<feature type="compositionally biased region" description="Basic and acidic residues" evidence="1">
    <location>
        <begin position="213"/>
        <end position="223"/>
    </location>
</feature>